<feature type="transmembrane region" description="Helical" evidence="1">
    <location>
        <begin position="73"/>
        <end position="92"/>
    </location>
</feature>
<keyword evidence="1" id="KW-0812">Transmembrane</keyword>
<organism evidence="2 3">
    <name type="scientific">Corynebacterium maris DSM 45190</name>
    <dbReference type="NCBI Taxonomy" id="1224163"/>
    <lineage>
        <taxon>Bacteria</taxon>
        <taxon>Bacillati</taxon>
        <taxon>Actinomycetota</taxon>
        <taxon>Actinomycetes</taxon>
        <taxon>Mycobacteriales</taxon>
        <taxon>Corynebacteriaceae</taxon>
        <taxon>Corynebacterium</taxon>
    </lineage>
</organism>
<dbReference type="HOGENOM" id="CLU_1145683_0_0_11"/>
<dbReference type="AlphaFoldDB" id="S5SWB2"/>
<dbReference type="KEGG" id="cmd:B841_10060"/>
<feature type="transmembrane region" description="Helical" evidence="1">
    <location>
        <begin position="7"/>
        <end position="26"/>
    </location>
</feature>
<keyword evidence="1" id="KW-1133">Transmembrane helix</keyword>
<accession>S5SWB2</accession>
<name>S5SWB2_9CORY</name>
<evidence type="ECO:0000256" key="1">
    <source>
        <dbReference type="SAM" id="Phobius"/>
    </source>
</evidence>
<proteinExistence type="predicted"/>
<dbReference type="EMBL" id="CP003924">
    <property type="protein sequence ID" value="AGS35484.1"/>
    <property type="molecule type" value="Genomic_DNA"/>
</dbReference>
<dbReference type="PATRIC" id="fig|1224163.3.peg.2029"/>
<protein>
    <submittedName>
        <fullName evidence="2">Uncharacterized protein</fullName>
    </submittedName>
</protein>
<keyword evidence="1" id="KW-0472">Membrane</keyword>
<feature type="transmembrane region" description="Helical" evidence="1">
    <location>
        <begin position="32"/>
        <end position="52"/>
    </location>
</feature>
<gene>
    <name evidence="2" type="ORF">B841_10060</name>
</gene>
<keyword evidence="3" id="KW-1185">Reference proteome</keyword>
<reference evidence="2 3" key="1">
    <citation type="submission" date="2012-11" db="EMBL/GenBank/DDBJ databases">
        <title>The complete genome sequence of Corynebacterium maris Coryn-1 (=DSM 45190).</title>
        <authorList>
            <person name="Schaffert L."/>
            <person name="Albersmeier A."/>
            <person name="Kalinowski J."/>
            <person name="Ruckert C."/>
        </authorList>
    </citation>
    <scope>NUCLEOTIDE SEQUENCE [LARGE SCALE GENOMIC DNA]</scope>
    <source>
        <strain evidence="3">Coryn-1</strain>
    </source>
</reference>
<evidence type="ECO:0000313" key="2">
    <source>
        <dbReference type="EMBL" id="AGS35484.1"/>
    </source>
</evidence>
<sequence>MYRRRNIISWPHATAVAAPMALGVALSRFLDFGGWEVLIAVVCVVASLIVLGPRLRTGMRLDDHRPGDYPPHYAAVPVLGWAGSLVASAPVFDVIDERIFASPLVGWLSAAGLAAGLTVFGAWSVRRVEGRDARVGQRRARAIVASTDISEVTEARLEAFERHGDLVATLAGVGAIDGVQVRAWKLAQLTGTSVEEVTAAGRELAELGLVRIANIGLDSATRHWWLSLSEVGVRVGAELPRR</sequence>
<feature type="transmembrane region" description="Helical" evidence="1">
    <location>
        <begin position="104"/>
        <end position="125"/>
    </location>
</feature>
<dbReference type="Proteomes" id="UP000015388">
    <property type="component" value="Chromosome"/>
</dbReference>
<dbReference type="eggNOG" id="ENOG5031BNE">
    <property type="taxonomic scope" value="Bacteria"/>
</dbReference>
<evidence type="ECO:0000313" key="3">
    <source>
        <dbReference type="Proteomes" id="UP000015388"/>
    </source>
</evidence>